<evidence type="ECO:0000256" key="1">
    <source>
        <dbReference type="SAM" id="MobiDB-lite"/>
    </source>
</evidence>
<gene>
    <name evidence="2" type="ORF">N0V89_010032</name>
</gene>
<feature type="region of interest" description="Disordered" evidence="1">
    <location>
        <begin position="117"/>
        <end position="142"/>
    </location>
</feature>
<name>A0A9W8XG92_9PLEO</name>
<evidence type="ECO:0000313" key="2">
    <source>
        <dbReference type="EMBL" id="KAJ4348654.1"/>
    </source>
</evidence>
<proteinExistence type="predicted"/>
<reference evidence="2" key="1">
    <citation type="submission" date="2022-10" db="EMBL/GenBank/DDBJ databases">
        <title>Tapping the CABI collections for fungal endophytes: first genome assemblies for Collariella, Neodidymelliopsis, Ascochyta clinopodiicola, Didymella pomorum, Didymosphaeria variabile, Neocosmospora piperis and Neocucurbitaria cava.</title>
        <authorList>
            <person name="Hill R."/>
        </authorList>
    </citation>
    <scope>NUCLEOTIDE SEQUENCE</scope>
    <source>
        <strain evidence="2">IMI 356815</strain>
    </source>
</reference>
<dbReference type="RefSeq" id="XP_056068042.1">
    <property type="nucleotide sequence ID" value="XM_056218777.1"/>
</dbReference>
<feature type="region of interest" description="Disordered" evidence="1">
    <location>
        <begin position="52"/>
        <end position="83"/>
    </location>
</feature>
<protein>
    <submittedName>
        <fullName evidence="2">Uncharacterized protein</fullName>
    </submittedName>
</protein>
<evidence type="ECO:0000313" key="3">
    <source>
        <dbReference type="Proteomes" id="UP001140513"/>
    </source>
</evidence>
<dbReference type="Proteomes" id="UP001140513">
    <property type="component" value="Unassembled WGS sequence"/>
</dbReference>
<accession>A0A9W8XG92</accession>
<dbReference type="OrthoDB" id="10610684at2759"/>
<dbReference type="GeneID" id="80913562"/>
<dbReference type="EMBL" id="JAPEUX010000007">
    <property type="protein sequence ID" value="KAJ4348654.1"/>
    <property type="molecule type" value="Genomic_DNA"/>
</dbReference>
<sequence length="370" mass="42585">MPPKRDARPANLAAFMSRLPKKVKSSILSESLGAHLNGANEFNTIKEQQEKTKALISAAEQVQKEPEPKSEKKKSKVEKMEDELRSTGCYTTMKDEGNIMPISEFYRDRPRSAFKTEEEYRDRWTPRRSPPPPEIPRSLPEGYWPNAGDIRLTSEEIRRKIWGEPLQGYPDIYIKNRQDQEPVLVYEGFPQRALARLSTCVHRRSYGPDNMRKKDSDYTRYRSMTFSGCHPSGMKMALEFVRDMYIETRVSPPIHEGGPPQGGVIMQPMKIESPHDAMNIYHAGCVLGIDRYLFPLRQRICKDIVATMYQVDGKNTIQSGHFLWLAISTSRIREDDTLGTRNHSNDPVWKCIVANAVKLRKEGRFHDARL</sequence>
<dbReference type="AlphaFoldDB" id="A0A9W8XG92"/>
<organism evidence="2 3">
    <name type="scientific">Didymosphaeria variabile</name>
    <dbReference type="NCBI Taxonomy" id="1932322"/>
    <lineage>
        <taxon>Eukaryota</taxon>
        <taxon>Fungi</taxon>
        <taxon>Dikarya</taxon>
        <taxon>Ascomycota</taxon>
        <taxon>Pezizomycotina</taxon>
        <taxon>Dothideomycetes</taxon>
        <taxon>Pleosporomycetidae</taxon>
        <taxon>Pleosporales</taxon>
        <taxon>Massarineae</taxon>
        <taxon>Didymosphaeriaceae</taxon>
        <taxon>Didymosphaeria</taxon>
    </lineage>
</organism>
<comment type="caution">
    <text evidence="2">The sequence shown here is derived from an EMBL/GenBank/DDBJ whole genome shotgun (WGS) entry which is preliminary data.</text>
</comment>
<keyword evidence="3" id="KW-1185">Reference proteome</keyword>